<dbReference type="GO" id="GO:0003676">
    <property type="term" value="F:nucleic acid binding"/>
    <property type="evidence" value="ECO:0007669"/>
    <property type="project" value="InterPro"/>
</dbReference>
<dbReference type="InterPro" id="IPR050195">
    <property type="entry name" value="Primate_lentivir_Gag_pol-like"/>
</dbReference>
<keyword evidence="1" id="KW-0449">Lipoprotein</keyword>
<keyword evidence="4" id="KW-1185">Reference proteome</keyword>
<reference evidence="3 4" key="1">
    <citation type="submission" date="2018-07" db="EMBL/GenBank/DDBJ databases">
        <title>A high quality draft genome assembly of the barn swallow (H. rustica rustica).</title>
        <authorList>
            <person name="Formenti G."/>
            <person name="Chiara M."/>
            <person name="Poveda L."/>
            <person name="Francoijs K.-J."/>
            <person name="Bonisoli-Alquati A."/>
            <person name="Canova L."/>
            <person name="Gianfranceschi L."/>
            <person name="Horner D.S."/>
            <person name="Saino N."/>
        </authorList>
    </citation>
    <scope>NUCLEOTIDE SEQUENCE [LARGE SCALE GENOMIC DNA]</scope>
    <source>
        <strain evidence="3">Chelidonia</strain>
        <tissue evidence="3">Blood</tissue>
    </source>
</reference>
<evidence type="ECO:0000313" key="3">
    <source>
        <dbReference type="EMBL" id="RMC19740.1"/>
    </source>
</evidence>
<evidence type="ECO:0000313" key="4">
    <source>
        <dbReference type="Proteomes" id="UP000269221"/>
    </source>
</evidence>
<evidence type="ECO:0000259" key="2">
    <source>
        <dbReference type="Pfam" id="PF19317"/>
    </source>
</evidence>
<sequence>MITYLWKADPGNRDWKLFLHQKGQSQAKGVIGKERKDSSERWLFEHLCGDGEWVSALKQAEEIPLAVLELIKDAASKAFFSIQPNGPSQPYRKIKQLPSEPFIKFMERLTGAIELQVNKEGAQEQVLEEMALTNANEQCKAAILSLPMEPAPTLDDMLQQKSPDVIVKDPATRETKSPHDLVTWGRGYTYVSTPSGLKWVPAEWVEPFIPKSAKPPAEAPQVASAAWRR</sequence>
<evidence type="ECO:0000256" key="1">
    <source>
        <dbReference type="ARBA" id="ARBA00022707"/>
    </source>
</evidence>
<dbReference type="InterPro" id="IPR036862">
    <property type="entry name" value="Integrase_C_dom_sf_retrovir"/>
</dbReference>
<dbReference type="OrthoDB" id="9219359at2759"/>
<dbReference type="EMBL" id="QRBI01000094">
    <property type="protein sequence ID" value="RMC19740.1"/>
    <property type="molecule type" value="Genomic_DNA"/>
</dbReference>
<organism evidence="3 4">
    <name type="scientific">Hirundo rustica rustica</name>
    <dbReference type="NCBI Taxonomy" id="333673"/>
    <lineage>
        <taxon>Eukaryota</taxon>
        <taxon>Metazoa</taxon>
        <taxon>Chordata</taxon>
        <taxon>Craniata</taxon>
        <taxon>Vertebrata</taxon>
        <taxon>Euteleostomi</taxon>
        <taxon>Archelosauria</taxon>
        <taxon>Archosauria</taxon>
        <taxon>Dinosauria</taxon>
        <taxon>Saurischia</taxon>
        <taxon>Theropoda</taxon>
        <taxon>Coelurosauria</taxon>
        <taxon>Aves</taxon>
        <taxon>Neognathae</taxon>
        <taxon>Neoaves</taxon>
        <taxon>Telluraves</taxon>
        <taxon>Australaves</taxon>
        <taxon>Passeriformes</taxon>
        <taxon>Sylvioidea</taxon>
        <taxon>Hirundinidae</taxon>
        <taxon>Hirundo</taxon>
    </lineage>
</organism>
<dbReference type="Proteomes" id="UP000269221">
    <property type="component" value="Unassembled WGS sequence"/>
</dbReference>
<dbReference type="SUPFAM" id="SSF50122">
    <property type="entry name" value="DNA-binding domain of retroviral integrase"/>
    <property type="match status" value="1"/>
</dbReference>
<gene>
    <name evidence="3" type="ORF">DUI87_03304</name>
</gene>
<dbReference type="AlphaFoldDB" id="A0A3M0L9Q1"/>
<comment type="caution">
    <text evidence="3">The sequence shown here is derived from an EMBL/GenBank/DDBJ whole genome shotgun (WGS) entry which is preliminary data.</text>
</comment>
<dbReference type="InterPro" id="IPR045345">
    <property type="entry name" value="Gag_p24_C"/>
</dbReference>
<dbReference type="Gene3D" id="2.30.30.10">
    <property type="entry name" value="Integrase, C-terminal domain superfamily, retroviral"/>
    <property type="match status" value="1"/>
</dbReference>
<dbReference type="GO" id="GO:0016032">
    <property type="term" value="P:viral process"/>
    <property type="evidence" value="ECO:0007669"/>
    <property type="project" value="InterPro"/>
</dbReference>
<dbReference type="Gene3D" id="1.10.1200.30">
    <property type="match status" value="1"/>
</dbReference>
<protein>
    <recommendedName>
        <fullName evidence="2">Retroviral nucleocapsid Gag protein p24 C-terminal domain-containing protein</fullName>
    </recommendedName>
</protein>
<dbReference type="Gene3D" id="1.10.375.10">
    <property type="entry name" value="Human Immunodeficiency Virus Type 1 Capsid Protein"/>
    <property type="match status" value="1"/>
</dbReference>
<accession>A0A3M0L9Q1</accession>
<name>A0A3M0L9Q1_HIRRU</name>
<feature type="domain" description="Retroviral nucleocapsid Gag protein p24 C-terminal" evidence="2">
    <location>
        <begin position="92"/>
        <end position="159"/>
    </location>
</feature>
<dbReference type="SUPFAM" id="SSF47353">
    <property type="entry name" value="Retrovirus capsid dimerization domain-like"/>
    <property type="match status" value="1"/>
</dbReference>
<keyword evidence="1" id="KW-0519">Myristate</keyword>
<dbReference type="PANTHER" id="PTHR40389:SF2">
    <property type="entry name" value="ENDOGENOUS RETROVIRUS GROUP K MEMBER 24 GAG POLYPROTEIN-RELATED"/>
    <property type="match status" value="1"/>
</dbReference>
<dbReference type="InterPro" id="IPR008916">
    <property type="entry name" value="Retrov_capsid_C"/>
</dbReference>
<dbReference type="InterPro" id="IPR008919">
    <property type="entry name" value="Retrov_capsid_N"/>
</dbReference>
<proteinExistence type="predicted"/>
<dbReference type="PANTHER" id="PTHR40389">
    <property type="entry name" value="ENDOGENOUS RETROVIRUS GROUP K MEMBER 24 GAG POLYPROTEIN-RELATED"/>
    <property type="match status" value="1"/>
</dbReference>
<dbReference type="Pfam" id="PF19317">
    <property type="entry name" value="Gag_p24_C"/>
    <property type="match status" value="1"/>
</dbReference>